<reference evidence="7 8" key="1">
    <citation type="submission" date="2014-11" db="EMBL/GenBank/DDBJ databases">
        <authorList>
            <person name="Zhu J."/>
            <person name="Qi W."/>
            <person name="Song R."/>
        </authorList>
    </citation>
    <scope>NUCLEOTIDE SEQUENCE [LARGE SCALE GENOMIC DNA]</scope>
</reference>
<dbReference type="AlphaFoldDB" id="A0A0G4FPU6"/>
<evidence type="ECO:0000313" key="7">
    <source>
        <dbReference type="EMBL" id="CEM16464.1"/>
    </source>
</evidence>
<keyword evidence="1" id="KW-0479">Metal-binding</keyword>
<keyword evidence="8" id="KW-1185">Reference proteome</keyword>
<evidence type="ECO:0000313" key="8">
    <source>
        <dbReference type="Proteomes" id="UP000041254"/>
    </source>
</evidence>
<dbReference type="VEuPathDB" id="CryptoDB:Vbra_758"/>
<evidence type="ECO:0000256" key="5">
    <source>
        <dbReference type="SAM" id="MobiDB-lite"/>
    </source>
</evidence>
<dbReference type="EMBL" id="CDMY01000477">
    <property type="protein sequence ID" value="CEM16464.1"/>
    <property type="molecule type" value="Genomic_DNA"/>
</dbReference>
<feature type="compositionally biased region" description="Basic and acidic residues" evidence="5">
    <location>
        <begin position="7"/>
        <end position="16"/>
    </location>
</feature>
<organism evidence="7 8">
    <name type="scientific">Vitrella brassicaformis (strain CCMP3155)</name>
    <dbReference type="NCBI Taxonomy" id="1169540"/>
    <lineage>
        <taxon>Eukaryota</taxon>
        <taxon>Sar</taxon>
        <taxon>Alveolata</taxon>
        <taxon>Colpodellida</taxon>
        <taxon>Vitrellaceae</taxon>
        <taxon>Vitrella</taxon>
    </lineage>
</organism>
<dbReference type="InterPro" id="IPR002893">
    <property type="entry name" value="Znf_MYND"/>
</dbReference>
<dbReference type="SUPFAM" id="SSF144232">
    <property type="entry name" value="HIT/MYND zinc finger-like"/>
    <property type="match status" value="1"/>
</dbReference>
<dbReference type="OrthoDB" id="9922773at2759"/>
<keyword evidence="2 4" id="KW-0863">Zinc-finger</keyword>
<dbReference type="GO" id="GO:0008270">
    <property type="term" value="F:zinc ion binding"/>
    <property type="evidence" value="ECO:0007669"/>
    <property type="project" value="UniProtKB-KW"/>
</dbReference>
<proteinExistence type="predicted"/>
<feature type="domain" description="MYND-type" evidence="6">
    <location>
        <begin position="92"/>
        <end position="134"/>
    </location>
</feature>
<name>A0A0G4FPU6_VITBC</name>
<feature type="compositionally biased region" description="Low complexity" evidence="5">
    <location>
        <begin position="26"/>
        <end position="61"/>
    </location>
</feature>
<evidence type="ECO:0000256" key="3">
    <source>
        <dbReference type="ARBA" id="ARBA00022833"/>
    </source>
</evidence>
<accession>A0A0G4FPU6</accession>
<feature type="region of interest" description="Disordered" evidence="5">
    <location>
        <begin position="1"/>
        <end position="64"/>
    </location>
</feature>
<protein>
    <recommendedName>
        <fullName evidence="6">MYND-type domain-containing protein</fullName>
    </recommendedName>
</protein>
<dbReference type="Pfam" id="PF01753">
    <property type="entry name" value="zf-MYND"/>
    <property type="match status" value="1"/>
</dbReference>
<dbReference type="PROSITE" id="PS50865">
    <property type="entry name" value="ZF_MYND_2"/>
    <property type="match status" value="1"/>
</dbReference>
<sequence length="536" mass="60594">MSGKPVDYSRWDKLDLSDSSDDEGPSAAVSKAMAAMALKANQPGSTAASSSAASPRVAGASDGDTMPFNYDEMPGYKVHRSPSAAYPSPKRCGMCLKSPPDVPSLFDCGQCGLISYCSKECQRQHWRAKHKEVCQKAKKFADLPRYRLGYKNPLKHAFGMMDDDEFYELQRRREDQIIDEVASRDVLTLSVSFRAELVDNRYLDIELICGVKDEERHATAVEAAYPSRQGFPPFIIYPSFRFVRLSMDTTTPCKDRSAESLRSLYACIVSVVSTTIQGFIYKILSKTGGRLPVFRPFFDFGFSLGPLFWANKAASITIAREFVFYFRPHIRVICVKAVVHACNRLFGEDIKDRMGRNEKVHVNKPHEYLCRKAWKNNIVHYMDQYQLTAHVDQLCQQHAAQSDVSFESVKELLETALQYTDIFRKHLLDYTADMAANTLGGWTLAKALAVTEERVQAVREELEALNPQYWPLHKAIREVLSQPPPKYHAPCDGRLLTLDDSRQVSELEVMLKTQGLIKLAQGWHRQRGDGDNFSVA</sequence>
<evidence type="ECO:0000259" key="6">
    <source>
        <dbReference type="PROSITE" id="PS50865"/>
    </source>
</evidence>
<evidence type="ECO:0000256" key="1">
    <source>
        <dbReference type="ARBA" id="ARBA00022723"/>
    </source>
</evidence>
<evidence type="ECO:0000256" key="4">
    <source>
        <dbReference type="PROSITE-ProRule" id="PRU00134"/>
    </source>
</evidence>
<dbReference type="Gene3D" id="6.10.140.2220">
    <property type="match status" value="1"/>
</dbReference>
<dbReference type="PROSITE" id="PS01360">
    <property type="entry name" value="ZF_MYND_1"/>
    <property type="match status" value="1"/>
</dbReference>
<dbReference type="PhylomeDB" id="A0A0G4FPU6"/>
<dbReference type="Proteomes" id="UP000041254">
    <property type="component" value="Unassembled WGS sequence"/>
</dbReference>
<gene>
    <name evidence="7" type="ORF">Vbra_758</name>
</gene>
<keyword evidence="3" id="KW-0862">Zinc</keyword>
<dbReference type="InParanoid" id="A0A0G4FPU6"/>
<evidence type="ECO:0000256" key="2">
    <source>
        <dbReference type="ARBA" id="ARBA00022771"/>
    </source>
</evidence>